<gene>
    <name evidence="2" type="ORF">FG476_03150</name>
</gene>
<protein>
    <submittedName>
        <fullName evidence="2">Uncharacterized protein</fullName>
    </submittedName>
</protein>
<evidence type="ECO:0000256" key="1">
    <source>
        <dbReference type="SAM" id="MobiDB-lite"/>
    </source>
</evidence>
<reference evidence="2" key="2">
    <citation type="journal article" date="2020" name="Appl. Environ. Microbiol.">
        <title>Multiple intercontinental introductions associated with the emergence of a plant pathogen in Europe.</title>
        <authorList>
            <person name="Landa B.B."/>
            <person name="Castillo A.I."/>
            <person name="Giampetruzzi A."/>
            <person name="Kahn A."/>
            <person name="Roman-Ecija M."/>
            <person name="Velasco-Amo M.P."/>
            <person name="Navas-Cortes J.A."/>
            <person name="Marco-Noales E."/>
            <person name="Barbe S."/>
            <person name="Moralejo E."/>
            <person name="Coletta-Filho H.D."/>
            <person name="Saldarelli P."/>
            <person name="Saponari M."/>
            <person name="Almeida R.P.P."/>
        </authorList>
    </citation>
    <scope>NUCLEOTIDE SEQUENCE</scope>
    <source>
        <strain evidence="2">XYL1981</strain>
    </source>
</reference>
<organism evidence="2 3">
    <name type="scientific">Xylella fastidiosa subsp. multiplex</name>
    <dbReference type="NCBI Taxonomy" id="644357"/>
    <lineage>
        <taxon>Bacteria</taxon>
        <taxon>Pseudomonadati</taxon>
        <taxon>Pseudomonadota</taxon>
        <taxon>Gammaproteobacteria</taxon>
        <taxon>Lysobacterales</taxon>
        <taxon>Lysobacteraceae</taxon>
        <taxon>Xylella</taxon>
    </lineage>
</organism>
<proteinExistence type="predicted"/>
<reference evidence="2" key="1">
    <citation type="submission" date="2019-05" db="EMBL/GenBank/DDBJ databases">
        <authorList>
            <person name="Castillo A."/>
            <person name="Giampetruzzi A."/>
            <person name="Landa B."/>
            <person name="Saponari M."/>
            <person name="Almeida R.P.P."/>
            <person name="Moralejo E."/>
            <person name="Marco-Noales E."/>
            <person name="Velasco-Amo M.P."/>
            <person name="Roman-Ecija M."/>
            <person name="Navarro I."/>
            <person name="Monterde A."/>
            <person name="Barbe S."/>
        </authorList>
    </citation>
    <scope>NUCLEOTIDE SEQUENCE</scope>
    <source>
        <strain evidence="2">XYL1981</strain>
    </source>
</reference>
<accession>A0A9Q4MHP3</accession>
<feature type="compositionally biased region" description="Low complexity" evidence="1">
    <location>
        <begin position="70"/>
        <end position="88"/>
    </location>
</feature>
<feature type="region of interest" description="Disordered" evidence="1">
    <location>
        <begin position="46"/>
        <end position="116"/>
    </location>
</feature>
<feature type="compositionally biased region" description="Polar residues" evidence="1">
    <location>
        <begin position="104"/>
        <end position="116"/>
    </location>
</feature>
<comment type="caution">
    <text evidence="2">The sequence shown here is derived from an EMBL/GenBank/DDBJ whole genome shotgun (WGS) entry which is preliminary data.</text>
</comment>
<dbReference type="RefSeq" id="WP_004085119.1">
    <property type="nucleotide sequence ID" value="NZ_CP047134.1"/>
</dbReference>
<evidence type="ECO:0000313" key="3">
    <source>
        <dbReference type="Proteomes" id="UP000474061"/>
    </source>
</evidence>
<sequence length="116" mass="12999">MSNTPPPKCPSPNTARNTLALHQHIPNRTDFYPHTDAARQYIVLPQTFKPPPNPPITAINPQRRTPYYVTTDPITSTTTSDTPSLHTTVPPKKRIKPDAKTITHPKQNTSNLLKKD</sequence>
<dbReference type="Proteomes" id="UP000474061">
    <property type="component" value="Unassembled WGS sequence"/>
</dbReference>
<dbReference type="AlphaFoldDB" id="A0A9Q4MHP3"/>
<dbReference type="EMBL" id="VDCJ01000331">
    <property type="protein sequence ID" value="MRU23114.1"/>
    <property type="molecule type" value="Genomic_DNA"/>
</dbReference>
<name>A0A9Q4MHP3_XYLFS</name>
<evidence type="ECO:0000313" key="2">
    <source>
        <dbReference type="EMBL" id="MRU23114.1"/>
    </source>
</evidence>